<dbReference type="Pfam" id="PF00501">
    <property type="entry name" value="AMP-binding"/>
    <property type="match status" value="1"/>
</dbReference>
<evidence type="ECO:0000256" key="1">
    <source>
        <dbReference type="ARBA" id="ARBA00006432"/>
    </source>
</evidence>
<dbReference type="EMBL" id="JAKFHA010000001">
    <property type="protein sequence ID" value="MCF2526021.1"/>
    <property type="molecule type" value="Genomic_DNA"/>
</dbReference>
<keyword evidence="5" id="KW-1185">Reference proteome</keyword>
<dbReference type="InterPro" id="IPR045851">
    <property type="entry name" value="AMP-bd_C_sf"/>
</dbReference>
<evidence type="ECO:0000313" key="4">
    <source>
        <dbReference type="EMBL" id="MCF2526021.1"/>
    </source>
</evidence>
<dbReference type="SUPFAM" id="SSF56801">
    <property type="entry name" value="Acetyl-CoA synthetase-like"/>
    <property type="match status" value="1"/>
</dbReference>
<dbReference type="Gene3D" id="3.30.300.30">
    <property type="match status" value="1"/>
</dbReference>
<evidence type="ECO:0000259" key="3">
    <source>
        <dbReference type="Pfam" id="PF13193"/>
    </source>
</evidence>
<dbReference type="InterPro" id="IPR020845">
    <property type="entry name" value="AMP-binding_CS"/>
</dbReference>
<feature type="domain" description="AMP-binding enzyme C-terminal" evidence="3">
    <location>
        <begin position="371"/>
        <end position="443"/>
    </location>
</feature>
<sequence length="452" mass="46321">MSREELFGAAAAVARDIAGARAVAVRATASAGTVAATLGGLLAGVPVVPVPPDSGPVERAHILGDSGAELLLEPDPAGAPGWSTDDLALPVVPVDPARRADPAYTRTAPEPAPDSAALILYTSGTTGAPKGVLLSAAALAADLDALADAWAWTPDDVLVHGLPLFHVHGLVLGVLGALRTGSRVVHTGRPTPQAYAKAGGSLYFGVPTVWSRIADDPASARALSGARLLVSGSAPLPVPVFDRLAALTGQAPAERYGMTETLITVSARADGPKQAGWVGTPLAGIATRLVGEDGSAVPHDGESVGELQVSGPTLFDGYLNRPDATAESMTPDGWFRTGDVAAVAADGRHRIVGRASTDLIKTGGYRVGAGEVESALLAHPGVREAAVVGRPHDDLGQEIVAYVVAEGVSGTELTDFVARSLSVHKRPRRVLLRDELPRNAMGKVQKKQLADD</sequence>
<comment type="similarity">
    <text evidence="1">Belongs to the ATP-dependent AMP-binding enzyme family.</text>
</comment>
<dbReference type="InterPro" id="IPR000873">
    <property type="entry name" value="AMP-dep_synth/lig_dom"/>
</dbReference>
<dbReference type="NCBIfam" id="NF005858">
    <property type="entry name" value="PRK07787.1"/>
    <property type="match status" value="1"/>
</dbReference>
<dbReference type="AlphaFoldDB" id="A0AA41TY50"/>
<dbReference type="InterPro" id="IPR025110">
    <property type="entry name" value="AMP-bd_C"/>
</dbReference>
<dbReference type="Gene3D" id="3.40.50.12780">
    <property type="entry name" value="N-terminal domain of ligase-like"/>
    <property type="match status" value="1"/>
</dbReference>
<protein>
    <submittedName>
        <fullName evidence="4">AMP-binding protein</fullName>
    </submittedName>
</protein>
<comment type="caution">
    <text evidence="4">The sequence shown here is derived from an EMBL/GenBank/DDBJ whole genome shotgun (WGS) entry which is preliminary data.</text>
</comment>
<gene>
    <name evidence="4" type="ORF">LZ495_02115</name>
</gene>
<dbReference type="PROSITE" id="PS00455">
    <property type="entry name" value="AMP_BINDING"/>
    <property type="match status" value="1"/>
</dbReference>
<feature type="domain" description="AMP-dependent synthetase/ligase" evidence="2">
    <location>
        <begin position="16"/>
        <end position="319"/>
    </location>
</feature>
<organism evidence="4 5">
    <name type="scientific">Yinghuangia soli</name>
    <dbReference type="NCBI Taxonomy" id="2908204"/>
    <lineage>
        <taxon>Bacteria</taxon>
        <taxon>Bacillati</taxon>
        <taxon>Actinomycetota</taxon>
        <taxon>Actinomycetes</taxon>
        <taxon>Kitasatosporales</taxon>
        <taxon>Streptomycetaceae</taxon>
        <taxon>Yinghuangia</taxon>
    </lineage>
</organism>
<name>A0AA41TY50_9ACTN</name>
<dbReference type="PANTHER" id="PTHR43201:SF8">
    <property type="entry name" value="ACYL-COA SYNTHETASE FAMILY MEMBER 3"/>
    <property type="match status" value="1"/>
</dbReference>
<accession>A0AA41TY50</accession>
<dbReference type="Proteomes" id="UP001165378">
    <property type="component" value="Unassembled WGS sequence"/>
</dbReference>
<dbReference type="PANTHER" id="PTHR43201">
    <property type="entry name" value="ACYL-COA SYNTHETASE"/>
    <property type="match status" value="1"/>
</dbReference>
<reference evidence="4" key="1">
    <citation type="submission" date="2022-01" db="EMBL/GenBank/DDBJ databases">
        <title>Genome-Based Taxonomic Classification of the Phylum Actinobacteria.</title>
        <authorList>
            <person name="Gao Y."/>
        </authorList>
    </citation>
    <scope>NUCLEOTIDE SEQUENCE</scope>
    <source>
        <strain evidence="4">KLBMP 8922</strain>
    </source>
</reference>
<dbReference type="Pfam" id="PF13193">
    <property type="entry name" value="AMP-binding_C"/>
    <property type="match status" value="1"/>
</dbReference>
<evidence type="ECO:0000259" key="2">
    <source>
        <dbReference type="Pfam" id="PF00501"/>
    </source>
</evidence>
<dbReference type="GO" id="GO:0031956">
    <property type="term" value="F:medium-chain fatty acid-CoA ligase activity"/>
    <property type="evidence" value="ECO:0007669"/>
    <property type="project" value="TreeGrafter"/>
</dbReference>
<dbReference type="GO" id="GO:0006631">
    <property type="term" value="P:fatty acid metabolic process"/>
    <property type="evidence" value="ECO:0007669"/>
    <property type="project" value="TreeGrafter"/>
</dbReference>
<evidence type="ECO:0000313" key="5">
    <source>
        <dbReference type="Proteomes" id="UP001165378"/>
    </source>
</evidence>
<proteinExistence type="inferred from homology"/>
<dbReference type="InterPro" id="IPR042099">
    <property type="entry name" value="ANL_N_sf"/>
</dbReference>